<gene>
    <name evidence="7 9" type="primary">rnpA</name>
    <name evidence="9" type="ORF">LFA_3790</name>
</gene>
<dbReference type="PANTHER" id="PTHR33992">
    <property type="entry name" value="RIBONUCLEASE P PROTEIN COMPONENT"/>
    <property type="match status" value="1"/>
</dbReference>
<dbReference type="GO" id="GO:0000049">
    <property type="term" value="F:tRNA binding"/>
    <property type="evidence" value="ECO:0007669"/>
    <property type="project" value="UniProtKB-UniRule"/>
</dbReference>
<protein>
    <recommendedName>
        <fullName evidence="7 8">Ribonuclease P protein component</fullName>
        <shortName evidence="7">RNase P protein</shortName>
        <shortName evidence="7">RNaseP protein</shortName>
        <ecNumber evidence="7 8">3.1.26.5</ecNumber>
    </recommendedName>
    <alternativeName>
        <fullName evidence="7">Protein C5</fullName>
    </alternativeName>
</protein>
<comment type="function">
    <text evidence="1 7">RNaseP catalyzes the removal of the 5'-leader sequence from pre-tRNA to produce the mature 5'-terminus. It can also cleave other RNA substrates such as 4.5S RNA. The protein component plays an auxiliary but essential role in vivo by binding to the 5'-leader sequence and broadening the substrate specificity of the ribozyme.</text>
</comment>
<dbReference type="HAMAP" id="MF_00227">
    <property type="entry name" value="RNase_P"/>
    <property type="match status" value="1"/>
</dbReference>
<dbReference type="EMBL" id="LN614827">
    <property type="protein sequence ID" value="CEG59111.1"/>
    <property type="molecule type" value="Genomic_DNA"/>
</dbReference>
<sequence length="119" mass="13894">MFAFKKTQRLLKKADYDHVFEQAKKLVTSEFIVLYRENNLGYARLGLALSKKMIAKAHDRNRIKRLLRESFRQNRLPAVDIVFLARQGVAKQTNSGINTKLSKTWEKLTVAYDKQCAYQ</sequence>
<evidence type="ECO:0000256" key="8">
    <source>
        <dbReference type="NCBIfam" id="TIGR00188"/>
    </source>
</evidence>
<evidence type="ECO:0000256" key="4">
    <source>
        <dbReference type="ARBA" id="ARBA00022759"/>
    </source>
</evidence>
<dbReference type="SUPFAM" id="SSF54211">
    <property type="entry name" value="Ribosomal protein S5 domain 2-like"/>
    <property type="match status" value="1"/>
</dbReference>
<dbReference type="PROSITE" id="PS00648">
    <property type="entry name" value="RIBONUCLEASE_P"/>
    <property type="match status" value="1"/>
</dbReference>
<organism evidence="9 10">
    <name type="scientific">Legionella fallonii LLAP-10</name>
    <dbReference type="NCBI Taxonomy" id="1212491"/>
    <lineage>
        <taxon>Bacteria</taxon>
        <taxon>Pseudomonadati</taxon>
        <taxon>Pseudomonadota</taxon>
        <taxon>Gammaproteobacteria</taxon>
        <taxon>Legionellales</taxon>
        <taxon>Legionellaceae</taxon>
        <taxon>Legionella</taxon>
    </lineage>
</organism>
<dbReference type="InterPro" id="IPR014721">
    <property type="entry name" value="Ribsml_uS5_D2-typ_fold_subgr"/>
</dbReference>
<name>A0A098GC98_9GAMM</name>
<keyword evidence="2 7" id="KW-0819">tRNA processing</keyword>
<dbReference type="Proteomes" id="UP000032430">
    <property type="component" value="Chromosome I"/>
</dbReference>
<evidence type="ECO:0000313" key="10">
    <source>
        <dbReference type="Proteomes" id="UP000032430"/>
    </source>
</evidence>
<accession>A0A098GC98</accession>
<proteinExistence type="inferred from homology"/>
<dbReference type="HOGENOM" id="CLU_117179_11_0_6"/>
<comment type="catalytic activity">
    <reaction evidence="7">
        <text>Endonucleolytic cleavage of RNA, removing 5'-extranucleotides from tRNA precursor.</text>
        <dbReference type="EC" id="3.1.26.5"/>
    </reaction>
</comment>
<dbReference type="GO" id="GO:0042781">
    <property type="term" value="F:3'-tRNA processing endoribonuclease activity"/>
    <property type="evidence" value="ECO:0007669"/>
    <property type="project" value="TreeGrafter"/>
</dbReference>
<dbReference type="RefSeq" id="WP_045097297.1">
    <property type="nucleotide sequence ID" value="NZ_LN614827.1"/>
</dbReference>
<keyword evidence="5 7" id="KW-0378">Hydrolase</keyword>
<evidence type="ECO:0000256" key="1">
    <source>
        <dbReference type="ARBA" id="ARBA00002663"/>
    </source>
</evidence>
<evidence type="ECO:0000256" key="3">
    <source>
        <dbReference type="ARBA" id="ARBA00022722"/>
    </source>
</evidence>
<dbReference type="Gene3D" id="3.30.230.10">
    <property type="match status" value="1"/>
</dbReference>
<dbReference type="InterPro" id="IPR020539">
    <property type="entry name" value="RNase_P_CS"/>
</dbReference>
<dbReference type="NCBIfam" id="TIGR00188">
    <property type="entry name" value="rnpA"/>
    <property type="match status" value="1"/>
</dbReference>
<dbReference type="GO" id="GO:0004526">
    <property type="term" value="F:ribonuclease P activity"/>
    <property type="evidence" value="ECO:0007669"/>
    <property type="project" value="UniProtKB-UniRule"/>
</dbReference>
<reference evidence="10" key="1">
    <citation type="submission" date="2014-09" db="EMBL/GenBank/DDBJ databases">
        <authorList>
            <person name="Gomez-Valero L."/>
        </authorList>
    </citation>
    <scope>NUCLEOTIDE SEQUENCE [LARGE SCALE GENOMIC DNA]</scope>
    <source>
        <strain evidence="10">ATCC700992</strain>
    </source>
</reference>
<dbReference type="GO" id="GO:0030677">
    <property type="term" value="C:ribonuclease P complex"/>
    <property type="evidence" value="ECO:0007669"/>
    <property type="project" value="TreeGrafter"/>
</dbReference>
<comment type="similarity">
    <text evidence="7">Belongs to the RnpA family.</text>
</comment>
<comment type="subunit">
    <text evidence="7">Consists of a catalytic RNA component (M1 or rnpB) and a protein subunit.</text>
</comment>
<dbReference type="InterPro" id="IPR020568">
    <property type="entry name" value="Ribosomal_Su5_D2-typ_SF"/>
</dbReference>
<dbReference type="PANTHER" id="PTHR33992:SF1">
    <property type="entry name" value="RIBONUCLEASE P PROTEIN COMPONENT"/>
    <property type="match status" value="1"/>
</dbReference>
<dbReference type="AlphaFoldDB" id="A0A098GC98"/>
<dbReference type="STRING" id="1212491.LFA_3790"/>
<dbReference type="GO" id="GO:0001682">
    <property type="term" value="P:tRNA 5'-leader removal"/>
    <property type="evidence" value="ECO:0007669"/>
    <property type="project" value="UniProtKB-UniRule"/>
</dbReference>
<keyword evidence="3 7" id="KW-0540">Nuclease</keyword>
<evidence type="ECO:0000256" key="7">
    <source>
        <dbReference type="HAMAP-Rule" id="MF_00227"/>
    </source>
</evidence>
<dbReference type="OrthoDB" id="9796422at2"/>
<dbReference type="KEGG" id="lfa:LFA_3790"/>
<evidence type="ECO:0000256" key="6">
    <source>
        <dbReference type="ARBA" id="ARBA00022884"/>
    </source>
</evidence>
<dbReference type="InterPro" id="IPR000100">
    <property type="entry name" value="RNase_P"/>
</dbReference>
<keyword evidence="4 7" id="KW-0255">Endonuclease</keyword>
<keyword evidence="6 7" id="KW-0694">RNA-binding</keyword>
<dbReference type="EC" id="3.1.26.5" evidence="7 8"/>
<evidence type="ECO:0000313" key="9">
    <source>
        <dbReference type="EMBL" id="CEG59111.1"/>
    </source>
</evidence>
<dbReference type="Pfam" id="PF00825">
    <property type="entry name" value="Ribonuclease_P"/>
    <property type="match status" value="1"/>
</dbReference>
<evidence type="ECO:0000256" key="5">
    <source>
        <dbReference type="ARBA" id="ARBA00022801"/>
    </source>
</evidence>
<keyword evidence="10" id="KW-1185">Reference proteome</keyword>
<evidence type="ECO:0000256" key="2">
    <source>
        <dbReference type="ARBA" id="ARBA00022694"/>
    </source>
</evidence>